<sequence length="81" mass="9415">MLFNIGEASTDIRFKLISLIFKDLLERPKADVNMNSYAMNIPKCYDEGEHNQQMGNKSFQCRERRGWLRERASAGGWVEDS</sequence>
<name>A0ABQ4ZVY2_9ASTR</name>
<evidence type="ECO:0000313" key="1">
    <source>
        <dbReference type="EMBL" id="GJS94127.1"/>
    </source>
</evidence>
<evidence type="ECO:0000313" key="2">
    <source>
        <dbReference type="Proteomes" id="UP001151760"/>
    </source>
</evidence>
<reference evidence="1" key="2">
    <citation type="submission" date="2022-01" db="EMBL/GenBank/DDBJ databases">
        <authorList>
            <person name="Yamashiro T."/>
            <person name="Shiraishi A."/>
            <person name="Satake H."/>
            <person name="Nakayama K."/>
        </authorList>
    </citation>
    <scope>NUCLEOTIDE SEQUENCE</scope>
</reference>
<organism evidence="1 2">
    <name type="scientific">Tanacetum coccineum</name>
    <dbReference type="NCBI Taxonomy" id="301880"/>
    <lineage>
        <taxon>Eukaryota</taxon>
        <taxon>Viridiplantae</taxon>
        <taxon>Streptophyta</taxon>
        <taxon>Embryophyta</taxon>
        <taxon>Tracheophyta</taxon>
        <taxon>Spermatophyta</taxon>
        <taxon>Magnoliopsida</taxon>
        <taxon>eudicotyledons</taxon>
        <taxon>Gunneridae</taxon>
        <taxon>Pentapetalae</taxon>
        <taxon>asterids</taxon>
        <taxon>campanulids</taxon>
        <taxon>Asterales</taxon>
        <taxon>Asteraceae</taxon>
        <taxon>Asteroideae</taxon>
        <taxon>Anthemideae</taxon>
        <taxon>Anthemidinae</taxon>
        <taxon>Tanacetum</taxon>
    </lineage>
</organism>
<proteinExistence type="predicted"/>
<comment type="caution">
    <text evidence="1">The sequence shown here is derived from an EMBL/GenBank/DDBJ whole genome shotgun (WGS) entry which is preliminary data.</text>
</comment>
<accession>A0ABQ4ZVY2</accession>
<dbReference type="Proteomes" id="UP001151760">
    <property type="component" value="Unassembled WGS sequence"/>
</dbReference>
<protein>
    <submittedName>
        <fullName evidence="1">Uncharacterized protein</fullName>
    </submittedName>
</protein>
<dbReference type="EMBL" id="BQNB010011708">
    <property type="protein sequence ID" value="GJS94127.1"/>
    <property type="molecule type" value="Genomic_DNA"/>
</dbReference>
<keyword evidence="2" id="KW-1185">Reference proteome</keyword>
<gene>
    <name evidence="1" type="ORF">Tco_0801095</name>
</gene>
<reference evidence="1" key="1">
    <citation type="journal article" date="2022" name="Int. J. Mol. Sci.">
        <title>Draft Genome of Tanacetum Coccineum: Genomic Comparison of Closely Related Tanacetum-Family Plants.</title>
        <authorList>
            <person name="Yamashiro T."/>
            <person name="Shiraishi A."/>
            <person name="Nakayama K."/>
            <person name="Satake H."/>
        </authorList>
    </citation>
    <scope>NUCLEOTIDE SEQUENCE</scope>
</reference>